<dbReference type="AlphaFoldDB" id="A0A0K1RV20"/>
<dbReference type="PANTHER" id="PTHR38590:SF1">
    <property type="entry name" value="BLL0828 PROTEIN"/>
    <property type="match status" value="1"/>
</dbReference>
<dbReference type="CDD" id="cd01038">
    <property type="entry name" value="Endonuclease_DUF559"/>
    <property type="match status" value="1"/>
</dbReference>
<protein>
    <recommendedName>
        <fullName evidence="1">DUF559 domain-containing protein</fullName>
    </recommendedName>
</protein>
<dbReference type="Proteomes" id="UP000068167">
    <property type="component" value="Chromosome"/>
</dbReference>
<sequence length="163" mass="18765">MQLTNHHHLPYNPKLVERAKELRKNMTKAERKLWYEYLKNFQYRVHRQRPIDQFIVDFYCPELKLVIEIDGDIHNSEDAQNYDLERTQILSGYGLTVIRFTNQEVLSSFEGVCGVIGSLIPPTPLDKGGFDPSLLRGFDPPIPLDKGGFDPSLLRGFDPPNPP</sequence>
<dbReference type="SUPFAM" id="SSF52980">
    <property type="entry name" value="Restriction endonuclease-like"/>
    <property type="match status" value="1"/>
</dbReference>
<dbReference type="Gene3D" id="3.40.960.10">
    <property type="entry name" value="VSR Endonuclease"/>
    <property type="match status" value="1"/>
</dbReference>
<organism evidence="2 3">
    <name type="scientific">Microcystis panniformis FACHB-1757</name>
    <dbReference type="NCBI Taxonomy" id="1638788"/>
    <lineage>
        <taxon>Bacteria</taxon>
        <taxon>Bacillati</taxon>
        <taxon>Cyanobacteriota</taxon>
        <taxon>Cyanophyceae</taxon>
        <taxon>Oscillatoriophycideae</taxon>
        <taxon>Chroococcales</taxon>
        <taxon>Microcystaceae</taxon>
        <taxon>Microcystis</taxon>
    </lineage>
</organism>
<reference evidence="2 3" key="1">
    <citation type="journal article" date="2016" name="Stand. Genomic Sci.">
        <title>Complete genome sequence and genomic characterization of Microcystis panniformis FACHB 1757 by third-generation sequencing.</title>
        <authorList>
            <person name="Zhang J.Y."/>
            <person name="Guan R."/>
            <person name="Zhang H.J."/>
            <person name="Li H."/>
            <person name="Xiao P."/>
            <person name="Yu G.L."/>
            <person name="Du L."/>
            <person name="Cao D.M."/>
            <person name="Zhu B.C."/>
            <person name="Li R.H."/>
            <person name="Lu Z.H."/>
        </authorList>
    </citation>
    <scope>NUCLEOTIDE SEQUENCE [LARGE SCALE GENOMIC DNA]</scope>
    <source>
        <strain evidence="2 3">FACHB-1757</strain>
    </source>
</reference>
<dbReference type="InterPro" id="IPR011335">
    <property type="entry name" value="Restrct_endonuc-II-like"/>
</dbReference>
<dbReference type="InterPro" id="IPR047216">
    <property type="entry name" value="Endonuclease_DUF559_bact"/>
</dbReference>
<accession>A0A0K1RV20</accession>
<keyword evidence="3" id="KW-1185">Reference proteome</keyword>
<dbReference type="PATRIC" id="fig|1638788.3.peg.531"/>
<dbReference type="KEGG" id="mpk:VL20_526"/>
<evidence type="ECO:0000313" key="3">
    <source>
        <dbReference type="Proteomes" id="UP000068167"/>
    </source>
</evidence>
<evidence type="ECO:0000259" key="1">
    <source>
        <dbReference type="Pfam" id="PF04480"/>
    </source>
</evidence>
<feature type="domain" description="DUF559" evidence="1">
    <location>
        <begin position="15"/>
        <end position="116"/>
    </location>
</feature>
<dbReference type="PANTHER" id="PTHR38590">
    <property type="entry name" value="BLL0828 PROTEIN"/>
    <property type="match status" value="1"/>
</dbReference>
<dbReference type="Pfam" id="PF04480">
    <property type="entry name" value="DUF559"/>
    <property type="match status" value="1"/>
</dbReference>
<proteinExistence type="predicted"/>
<dbReference type="InterPro" id="IPR007569">
    <property type="entry name" value="DUF559"/>
</dbReference>
<gene>
    <name evidence="2" type="ORF">VL20_526</name>
</gene>
<name>A0A0K1RV20_9CHRO</name>
<evidence type="ECO:0000313" key="2">
    <source>
        <dbReference type="EMBL" id="AKV65749.1"/>
    </source>
</evidence>
<dbReference type="EMBL" id="CP011339">
    <property type="protein sequence ID" value="AKV65749.1"/>
    <property type="molecule type" value="Genomic_DNA"/>
</dbReference>